<proteinExistence type="predicted"/>
<evidence type="ECO:0000313" key="2">
    <source>
        <dbReference type="Proteomes" id="UP001055811"/>
    </source>
</evidence>
<dbReference type="Proteomes" id="UP001055811">
    <property type="component" value="Linkage Group LG04"/>
</dbReference>
<keyword evidence="2" id="KW-1185">Reference proteome</keyword>
<comment type="caution">
    <text evidence="1">The sequence shown here is derived from an EMBL/GenBank/DDBJ whole genome shotgun (WGS) entry which is preliminary data.</text>
</comment>
<organism evidence="1 2">
    <name type="scientific">Cichorium intybus</name>
    <name type="common">Chicory</name>
    <dbReference type="NCBI Taxonomy" id="13427"/>
    <lineage>
        <taxon>Eukaryota</taxon>
        <taxon>Viridiplantae</taxon>
        <taxon>Streptophyta</taxon>
        <taxon>Embryophyta</taxon>
        <taxon>Tracheophyta</taxon>
        <taxon>Spermatophyta</taxon>
        <taxon>Magnoliopsida</taxon>
        <taxon>eudicotyledons</taxon>
        <taxon>Gunneridae</taxon>
        <taxon>Pentapetalae</taxon>
        <taxon>asterids</taxon>
        <taxon>campanulids</taxon>
        <taxon>Asterales</taxon>
        <taxon>Asteraceae</taxon>
        <taxon>Cichorioideae</taxon>
        <taxon>Cichorieae</taxon>
        <taxon>Cichoriinae</taxon>
        <taxon>Cichorium</taxon>
    </lineage>
</organism>
<gene>
    <name evidence="1" type="ORF">L2E82_22219</name>
</gene>
<evidence type="ECO:0000313" key="1">
    <source>
        <dbReference type="EMBL" id="KAI3751173.1"/>
    </source>
</evidence>
<protein>
    <submittedName>
        <fullName evidence="1">Uncharacterized protein</fullName>
    </submittedName>
</protein>
<reference evidence="2" key="1">
    <citation type="journal article" date="2022" name="Mol. Ecol. Resour.">
        <title>The genomes of chicory, endive, great burdock and yacon provide insights into Asteraceae palaeo-polyploidization history and plant inulin production.</title>
        <authorList>
            <person name="Fan W."/>
            <person name="Wang S."/>
            <person name="Wang H."/>
            <person name="Wang A."/>
            <person name="Jiang F."/>
            <person name="Liu H."/>
            <person name="Zhao H."/>
            <person name="Xu D."/>
            <person name="Zhang Y."/>
        </authorList>
    </citation>
    <scope>NUCLEOTIDE SEQUENCE [LARGE SCALE GENOMIC DNA]</scope>
    <source>
        <strain evidence="2">cv. Punajuju</strain>
    </source>
</reference>
<sequence length="794" mass="89340">MLQPLTFHNSRLQWSSFLDNSEERCKMGKKKPRQSPWGFVSCPSCCSLPPPMEKLKSAIPQTLILSISQSNPHTLPNTCSSLHDFLNHLPQFHQMVEDLAHKETSLFLKNKESALKFKLKGNKCLSNGDNSNALRFYTQALRIAPRDVNDMGKNLVATLYVNRAAVLQKMGLVVESLHDCNMAVAICRSYSKAWYRRGKANTLMGNYENAVCDLKVSLHMEHSISGKKQIEGEINLILGQHKVKDFPPNVDKYNDSNINDQPQQIQLQCVTTETKGRGMVCLTEIPPATLLHTEEPYAAIISKQFRETHCHFCFNELPKNIVPCLSCSMALYCSQICQANASWQDLESDMKGYDIGIDLEKYVENVIKESVIIKQNGEHKHECGVNWPAALPSETVLAGRVILKYMTHQGHFGKSSTIVNLDLCHNYVQLDPEAKLELHISSIILLKCLQFYTSDFPLNGETISQCVLLLAQIKVNSMAIIRVKSSDSSANHTTSTTEQVRVGQAIYLTGSMFNHSCKPNIHTYFQSRTLNIRAIDFVRVGQPLELSYGPQVGRWSCNERQISLKNQYAFICSCASCTKSNLSDLFINSYRCSNPTCFGVVLDRDLVNYEKRKVNPCDGVEYNEIKKVASVLCEETELTHRVEPGVCLNCGGYRDMYGSKETVKKGEICKGLLDSSEVVSSGLRCLDVLKSVLHPYNKRVAEVEDYVAQVFCSIGELQRARDHCKASIKILEKLYGEEHIVIGNELVKLASIQLSLGDGDFEESRNRIELVFSRHYGSHVDVIFPHLKFLKKGP</sequence>
<name>A0ACB9DXW5_CICIN</name>
<reference evidence="1 2" key="2">
    <citation type="journal article" date="2022" name="Mol. Ecol. Resour.">
        <title>The genomes of chicory, endive, great burdock and yacon provide insights into Asteraceae paleo-polyploidization history and plant inulin production.</title>
        <authorList>
            <person name="Fan W."/>
            <person name="Wang S."/>
            <person name="Wang H."/>
            <person name="Wang A."/>
            <person name="Jiang F."/>
            <person name="Liu H."/>
            <person name="Zhao H."/>
            <person name="Xu D."/>
            <person name="Zhang Y."/>
        </authorList>
    </citation>
    <scope>NUCLEOTIDE SEQUENCE [LARGE SCALE GENOMIC DNA]</scope>
    <source>
        <strain evidence="2">cv. Punajuju</strain>
        <tissue evidence="1">Leaves</tissue>
    </source>
</reference>
<accession>A0ACB9DXW5</accession>
<dbReference type="EMBL" id="CM042012">
    <property type="protein sequence ID" value="KAI3751173.1"/>
    <property type="molecule type" value="Genomic_DNA"/>
</dbReference>